<proteinExistence type="predicted"/>
<accession>A0AAV4WAA6</accession>
<reference evidence="1 2" key="1">
    <citation type="submission" date="2021-06" db="EMBL/GenBank/DDBJ databases">
        <title>Caerostris darwini draft genome.</title>
        <authorList>
            <person name="Kono N."/>
            <person name="Arakawa K."/>
        </authorList>
    </citation>
    <scope>NUCLEOTIDE SEQUENCE [LARGE SCALE GENOMIC DNA]</scope>
</reference>
<keyword evidence="2" id="KW-1185">Reference proteome</keyword>
<name>A0AAV4WAA6_9ARAC</name>
<gene>
    <name evidence="1" type="ORF">CDAR_14781</name>
</gene>
<dbReference type="EMBL" id="BPLQ01014259">
    <property type="protein sequence ID" value="GIY78543.1"/>
    <property type="molecule type" value="Genomic_DNA"/>
</dbReference>
<protein>
    <submittedName>
        <fullName evidence="1">Uncharacterized protein</fullName>
    </submittedName>
</protein>
<evidence type="ECO:0000313" key="2">
    <source>
        <dbReference type="Proteomes" id="UP001054837"/>
    </source>
</evidence>
<evidence type="ECO:0000313" key="1">
    <source>
        <dbReference type="EMBL" id="GIY78543.1"/>
    </source>
</evidence>
<comment type="caution">
    <text evidence="1">The sequence shown here is derived from an EMBL/GenBank/DDBJ whole genome shotgun (WGS) entry which is preliminary data.</text>
</comment>
<dbReference type="AlphaFoldDB" id="A0AAV4WAA6"/>
<sequence length="86" mass="9617">MQLHHGIHSAVGCINAGSTKERHQRMTFSHSKPHSCVAPFIRAHWRCQEHRAPRQRAQLKTPHDKTIPKGLAADCMGSDKCAARQA</sequence>
<dbReference type="Proteomes" id="UP001054837">
    <property type="component" value="Unassembled WGS sequence"/>
</dbReference>
<organism evidence="1 2">
    <name type="scientific">Caerostris darwini</name>
    <dbReference type="NCBI Taxonomy" id="1538125"/>
    <lineage>
        <taxon>Eukaryota</taxon>
        <taxon>Metazoa</taxon>
        <taxon>Ecdysozoa</taxon>
        <taxon>Arthropoda</taxon>
        <taxon>Chelicerata</taxon>
        <taxon>Arachnida</taxon>
        <taxon>Araneae</taxon>
        <taxon>Araneomorphae</taxon>
        <taxon>Entelegynae</taxon>
        <taxon>Araneoidea</taxon>
        <taxon>Araneidae</taxon>
        <taxon>Caerostris</taxon>
    </lineage>
</organism>